<dbReference type="InterPro" id="IPR002048">
    <property type="entry name" value="EF_hand_dom"/>
</dbReference>
<dbReference type="PROSITE" id="PS00018">
    <property type="entry name" value="EF_HAND_1"/>
    <property type="match status" value="1"/>
</dbReference>
<evidence type="ECO:0000313" key="6">
    <source>
        <dbReference type="Proteomes" id="UP000271974"/>
    </source>
</evidence>
<evidence type="ECO:0000256" key="3">
    <source>
        <dbReference type="ARBA" id="ARBA00022837"/>
    </source>
</evidence>
<dbReference type="STRING" id="188477.A0A433SKT4"/>
<keyword evidence="6" id="KW-1185">Reference proteome</keyword>
<dbReference type="AlphaFoldDB" id="A0A433SKT4"/>
<dbReference type="Gene3D" id="1.10.238.10">
    <property type="entry name" value="EF-hand"/>
    <property type="match status" value="1"/>
</dbReference>
<keyword evidence="1" id="KW-0479">Metal-binding</keyword>
<gene>
    <name evidence="5" type="ORF">EGW08_022501</name>
</gene>
<dbReference type="InterPro" id="IPR018247">
    <property type="entry name" value="EF_Hand_1_Ca_BS"/>
</dbReference>
<dbReference type="InterPro" id="IPR011992">
    <property type="entry name" value="EF-hand-dom_pair"/>
</dbReference>
<protein>
    <recommendedName>
        <fullName evidence="4">EF-hand domain-containing protein</fullName>
    </recommendedName>
</protein>
<accession>A0A433SKT4</accession>
<dbReference type="SUPFAM" id="SSF47473">
    <property type="entry name" value="EF-hand"/>
    <property type="match status" value="1"/>
</dbReference>
<dbReference type="Pfam" id="PF13499">
    <property type="entry name" value="EF-hand_7"/>
    <property type="match status" value="1"/>
</dbReference>
<name>A0A433SKT4_ELYCH</name>
<proteinExistence type="predicted"/>
<dbReference type="PANTHER" id="PTHR45942">
    <property type="entry name" value="PROTEIN PHOSPATASE 3 REGULATORY SUBUNIT B ALPHA ISOFORM TYPE 1"/>
    <property type="match status" value="1"/>
</dbReference>
<dbReference type="OrthoDB" id="426654at2759"/>
<keyword evidence="3" id="KW-0106">Calcium</keyword>
<dbReference type="EMBL" id="RQTK01001589">
    <property type="protein sequence ID" value="RUS69734.1"/>
    <property type="molecule type" value="Genomic_DNA"/>
</dbReference>
<dbReference type="PROSITE" id="PS50222">
    <property type="entry name" value="EF_HAND_2"/>
    <property type="match status" value="1"/>
</dbReference>
<evidence type="ECO:0000259" key="4">
    <source>
        <dbReference type="PROSITE" id="PS50222"/>
    </source>
</evidence>
<evidence type="ECO:0000256" key="1">
    <source>
        <dbReference type="ARBA" id="ARBA00022723"/>
    </source>
</evidence>
<organism evidence="5 6">
    <name type="scientific">Elysia chlorotica</name>
    <name type="common">Eastern emerald elysia</name>
    <name type="synonym">Sea slug</name>
    <dbReference type="NCBI Taxonomy" id="188477"/>
    <lineage>
        <taxon>Eukaryota</taxon>
        <taxon>Metazoa</taxon>
        <taxon>Spiralia</taxon>
        <taxon>Lophotrochozoa</taxon>
        <taxon>Mollusca</taxon>
        <taxon>Gastropoda</taxon>
        <taxon>Heterobranchia</taxon>
        <taxon>Euthyneura</taxon>
        <taxon>Panpulmonata</taxon>
        <taxon>Sacoglossa</taxon>
        <taxon>Placobranchoidea</taxon>
        <taxon>Plakobranchidae</taxon>
        <taxon>Elysia</taxon>
    </lineage>
</organism>
<keyword evidence="2" id="KW-0677">Repeat</keyword>
<reference evidence="5 6" key="1">
    <citation type="submission" date="2019-01" db="EMBL/GenBank/DDBJ databases">
        <title>A draft genome assembly of the solar-powered sea slug Elysia chlorotica.</title>
        <authorList>
            <person name="Cai H."/>
            <person name="Li Q."/>
            <person name="Fang X."/>
            <person name="Li J."/>
            <person name="Curtis N.E."/>
            <person name="Altenburger A."/>
            <person name="Shibata T."/>
            <person name="Feng M."/>
            <person name="Maeda T."/>
            <person name="Schwartz J.A."/>
            <person name="Shigenobu S."/>
            <person name="Lundholm N."/>
            <person name="Nishiyama T."/>
            <person name="Yang H."/>
            <person name="Hasebe M."/>
            <person name="Li S."/>
            <person name="Pierce S.K."/>
            <person name="Wang J."/>
        </authorList>
    </citation>
    <scope>NUCLEOTIDE SEQUENCE [LARGE SCALE GENOMIC DNA]</scope>
    <source>
        <strain evidence="5">EC2010</strain>
        <tissue evidence="5">Whole organism of an adult</tissue>
    </source>
</reference>
<sequence>MATYDEIRKKTSALAAKLSSATGIAKSTVMNIIMYAKCLQCPTKPDVIEDLVFLAQMGLRFGITSRYHLQLMLEATRPPRSQYIHLEDYVKVICIFLCSDLDVRINFVFEVYNFTNSGFIQIQDITQLLKNSIHTMSDEDANEQLKEMIEMLVSVIDSNADNLLSLEEFRAFVKKNILCLELFGKILPDPAILKSFRFIMENKAPSKIRDYFQHERTRCLGEPETKEKDNALYPGVVLDLI</sequence>
<dbReference type="Proteomes" id="UP000271974">
    <property type="component" value="Unassembled WGS sequence"/>
</dbReference>
<evidence type="ECO:0000256" key="2">
    <source>
        <dbReference type="ARBA" id="ARBA00022737"/>
    </source>
</evidence>
<dbReference type="GO" id="GO:0005509">
    <property type="term" value="F:calcium ion binding"/>
    <property type="evidence" value="ECO:0007669"/>
    <property type="project" value="InterPro"/>
</dbReference>
<evidence type="ECO:0000313" key="5">
    <source>
        <dbReference type="EMBL" id="RUS69734.1"/>
    </source>
</evidence>
<feature type="domain" description="EF-hand" evidence="4">
    <location>
        <begin position="144"/>
        <end position="179"/>
    </location>
</feature>
<comment type="caution">
    <text evidence="5">The sequence shown here is derived from an EMBL/GenBank/DDBJ whole genome shotgun (WGS) entry which is preliminary data.</text>
</comment>